<gene>
    <name evidence="6" type="ORF">DPCES_4097</name>
</gene>
<feature type="transmembrane region" description="Helical" evidence="5">
    <location>
        <begin position="148"/>
        <end position="170"/>
    </location>
</feature>
<feature type="transmembrane region" description="Helical" evidence="5">
    <location>
        <begin position="62"/>
        <end position="80"/>
    </location>
</feature>
<evidence type="ECO:0000313" key="6">
    <source>
        <dbReference type="EMBL" id="CDX03983.1"/>
    </source>
</evidence>
<dbReference type="PANTHER" id="PTHR30249:SF0">
    <property type="entry name" value="PLASTIDAL GLYCOLATE_GLYCERATE TRANSLOCATOR 1, CHLOROPLASTIC"/>
    <property type="match status" value="1"/>
</dbReference>
<dbReference type="EMBL" id="LK996017">
    <property type="protein sequence ID" value="CDX03983.1"/>
    <property type="molecule type" value="Genomic_DNA"/>
</dbReference>
<evidence type="ECO:0000256" key="2">
    <source>
        <dbReference type="ARBA" id="ARBA00022692"/>
    </source>
</evidence>
<dbReference type="GO" id="GO:0016020">
    <property type="term" value="C:membrane"/>
    <property type="evidence" value="ECO:0007669"/>
    <property type="project" value="UniProtKB-SubCell"/>
</dbReference>
<feature type="transmembrane region" description="Helical" evidence="5">
    <location>
        <begin position="6"/>
        <end position="24"/>
    </location>
</feature>
<dbReference type="PATRIC" id="fig|49338.4.peg.4409"/>
<keyword evidence="2 5" id="KW-0812">Transmembrane</keyword>
<name>A0A098B526_DESHA</name>
<organism evidence="6">
    <name type="scientific">Desulfitobacterium hafniense</name>
    <name type="common">Desulfitobacterium frappieri</name>
    <dbReference type="NCBI Taxonomy" id="49338"/>
    <lineage>
        <taxon>Bacteria</taxon>
        <taxon>Bacillati</taxon>
        <taxon>Bacillota</taxon>
        <taxon>Clostridia</taxon>
        <taxon>Eubacteriales</taxon>
        <taxon>Desulfitobacteriaceae</taxon>
        <taxon>Desulfitobacterium</taxon>
    </lineage>
</organism>
<dbReference type="AlphaFoldDB" id="A0A098B526"/>
<comment type="subcellular location">
    <subcellularLocation>
        <location evidence="1">Membrane</location>
        <topology evidence="1">Multi-pass membrane protein</topology>
    </subcellularLocation>
</comment>
<reference evidence="6" key="1">
    <citation type="submission" date="2014-07" db="EMBL/GenBank/DDBJ databases">
        <authorList>
            <person name="Hornung V.Bastian."/>
        </authorList>
    </citation>
    <scope>NUCLEOTIDE SEQUENCE</scope>
    <source>
        <strain evidence="6">PCE-S</strain>
    </source>
</reference>
<dbReference type="PANTHER" id="PTHR30249">
    <property type="entry name" value="PUTATIVE SEROTONIN TRANSPORTER"/>
    <property type="match status" value="1"/>
</dbReference>
<keyword evidence="3 5" id="KW-1133">Transmembrane helix</keyword>
<evidence type="ECO:0000256" key="1">
    <source>
        <dbReference type="ARBA" id="ARBA00004141"/>
    </source>
</evidence>
<evidence type="ECO:0000256" key="4">
    <source>
        <dbReference type="ARBA" id="ARBA00023136"/>
    </source>
</evidence>
<protein>
    <submittedName>
        <fullName evidence="6">TIGR00659 protein</fullName>
    </submittedName>
</protein>
<feature type="transmembrane region" description="Helical" evidence="5">
    <location>
        <begin position="207"/>
        <end position="228"/>
    </location>
</feature>
<keyword evidence="4 5" id="KW-0472">Membrane</keyword>
<feature type="transmembrane region" description="Helical" evidence="5">
    <location>
        <begin position="120"/>
        <end position="141"/>
    </location>
</feature>
<evidence type="ECO:0000256" key="3">
    <source>
        <dbReference type="ARBA" id="ARBA00022989"/>
    </source>
</evidence>
<feature type="transmembrane region" description="Helical" evidence="5">
    <location>
        <begin position="31"/>
        <end position="50"/>
    </location>
</feature>
<sequence length="230" mass="24170">MNLLFVLMMMAITVGAYAFSRFLSKRYPSPLVNVVFLSTALIIAVFWISGITVSQYQDTKAILTYLLGPATVALAIPLYRSREILRKNILPVVGGIVVGTTVNIVTTVLVAEWLGLDKLIVTSLVPKSVTVPIAVSVSGILSGDPTLTSVFVIATGIIGSFMTPVLLNLFKVTNPLVRGLAYGTTAHGQGTASALAEGTLQGSMSGVAMGIAAIYMSVAAPFLVHNLLSL</sequence>
<accession>A0A098B526</accession>
<dbReference type="InterPro" id="IPR007300">
    <property type="entry name" value="CidB/LrgB"/>
</dbReference>
<feature type="transmembrane region" description="Helical" evidence="5">
    <location>
        <begin position="92"/>
        <end position="114"/>
    </location>
</feature>
<proteinExistence type="predicted"/>
<dbReference type="RefSeq" id="WP_018305006.1">
    <property type="nucleotide sequence ID" value="NZ_JAYFNZ010000019.1"/>
</dbReference>
<dbReference type="Pfam" id="PF04172">
    <property type="entry name" value="LrgB"/>
    <property type="match status" value="1"/>
</dbReference>
<evidence type="ECO:0000256" key="5">
    <source>
        <dbReference type="SAM" id="Phobius"/>
    </source>
</evidence>